<evidence type="ECO:0008006" key="2">
    <source>
        <dbReference type="Google" id="ProtNLM"/>
    </source>
</evidence>
<reference evidence="1" key="1">
    <citation type="submission" date="2018-05" db="EMBL/GenBank/DDBJ databases">
        <authorList>
            <person name="Lanie J.A."/>
            <person name="Ng W.-L."/>
            <person name="Kazmierczak K.M."/>
            <person name="Andrzejewski T.M."/>
            <person name="Davidsen T.M."/>
            <person name="Wayne K.J."/>
            <person name="Tettelin H."/>
            <person name="Glass J.I."/>
            <person name="Rusch D."/>
            <person name="Podicherti R."/>
            <person name="Tsui H.-C.T."/>
            <person name="Winkler M.E."/>
        </authorList>
    </citation>
    <scope>NUCLEOTIDE SEQUENCE</scope>
</reference>
<accession>A0A382T8E5</accession>
<proteinExistence type="predicted"/>
<evidence type="ECO:0000313" key="1">
    <source>
        <dbReference type="EMBL" id="SVD18409.1"/>
    </source>
</evidence>
<dbReference type="AlphaFoldDB" id="A0A382T8E5"/>
<gene>
    <name evidence="1" type="ORF">METZ01_LOCUS371263</name>
</gene>
<organism evidence="1">
    <name type="scientific">marine metagenome</name>
    <dbReference type="NCBI Taxonomy" id="408172"/>
    <lineage>
        <taxon>unclassified sequences</taxon>
        <taxon>metagenomes</taxon>
        <taxon>ecological metagenomes</taxon>
    </lineage>
</organism>
<sequence length="55" mass="6166">MNRTNISLMLISILIIGTIWKDGSEQVFPWSGAKLNDVIGLAGNKIVMVDFETEW</sequence>
<protein>
    <recommendedName>
        <fullName evidence="2">Thioredoxin domain-containing protein</fullName>
    </recommendedName>
</protein>
<name>A0A382T8E5_9ZZZZ</name>
<dbReference type="EMBL" id="UINC01134706">
    <property type="protein sequence ID" value="SVD18409.1"/>
    <property type="molecule type" value="Genomic_DNA"/>
</dbReference>